<gene>
    <name evidence="1" type="ORF">SAMN04488508_101842</name>
</gene>
<dbReference type="RefSeq" id="WP_073314173.1">
    <property type="nucleotide sequence ID" value="NZ_FQYP01000001.1"/>
</dbReference>
<proteinExistence type="predicted"/>
<dbReference type="EMBL" id="FQYP01000001">
    <property type="protein sequence ID" value="SHI48320.1"/>
    <property type="molecule type" value="Genomic_DNA"/>
</dbReference>
<evidence type="ECO:0000313" key="1">
    <source>
        <dbReference type="EMBL" id="SHI48320.1"/>
    </source>
</evidence>
<keyword evidence="2" id="KW-1185">Reference proteome</keyword>
<protein>
    <submittedName>
        <fullName evidence="1">Uncharacterized protein</fullName>
    </submittedName>
</protein>
<organism evidence="1 2">
    <name type="scientific">Aquimarina spongiae</name>
    <dbReference type="NCBI Taxonomy" id="570521"/>
    <lineage>
        <taxon>Bacteria</taxon>
        <taxon>Pseudomonadati</taxon>
        <taxon>Bacteroidota</taxon>
        <taxon>Flavobacteriia</taxon>
        <taxon>Flavobacteriales</taxon>
        <taxon>Flavobacteriaceae</taxon>
        <taxon>Aquimarina</taxon>
    </lineage>
</organism>
<sequence>MKNKHLTSRKIPFAKLKVSILNNKKSIVGGDYIKIDDGTHSYYNCYTNSCVNCGDDNGEIGEG</sequence>
<reference evidence="2" key="1">
    <citation type="submission" date="2016-11" db="EMBL/GenBank/DDBJ databases">
        <authorList>
            <person name="Varghese N."/>
            <person name="Submissions S."/>
        </authorList>
    </citation>
    <scope>NUCLEOTIDE SEQUENCE [LARGE SCALE GENOMIC DNA]</scope>
    <source>
        <strain evidence="2">DSM 22623</strain>
    </source>
</reference>
<dbReference type="Proteomes" id="UP000184432">
    <property type="component" value="Unassembled WGS sequence"/>
</dbReference>
<dbReference type="AlphaFoldDB" id="A0A1M6BHR7"/>
<accession>A0A1M6BHR7</accession>
<name>A0A1M6BHR7_9FLAO</name>
<evidence type="ECO:0000313" key="2">
    <source>
        <dbReference type="Proteomes" id="UP000184432"/>
    </source>
</evidence>